<dbReference type="InterPro" id="IPR036397">
    <property type="entry name" value="RNaseH_sf"/>
</dbReference>
<dbReference type="GO" id="GO:0003676">
    <property type="term" value="F:nucleic acid binding"/>
    <property type="evidence" value="ECO:0007669"/>
    <property type="project" value="InterPro"/>
</dbReference>
<evidence type="ECO:0000256" key="7">
    <source>
        <dbReference type="SAM" id="MobiDB-lite"/>
    </source>
</evidence>
<dbReference type="Pfam" id="PF17921">
    <property type="entry name" value="Integrase_H2C2"/>
    <property type="match status" value="1"/>
</dbReference>
<evidence type="ECO:0000256" key="5">
    <source>
        <dbReference type="ARBA" id="ARBA00022801"/>
    </source>
</evidence>
<sequence length="749" mass="83908">MQGFLSALNYYSRSIQNMVVYGAVLYQLKDADFADGGDLAAAKSSFAELKTKVANAPILRHFDSAKEVHIMLFANAWALKRSQLSPSEKEVLALLHILKVGHTLFAGKTLHVYTRFSTLEWVFTSKPPYGRAVSFAVLLSPYHLKVKRIRELDADFTQLLQATVTPHIGLDESLSHLAPPSKNSATVRIDPELLYAHIPQDFAGHVLSFDGSAKTEKNGGYGSCSWILWSLPSWDIVIAASAHLQSTTVNIAEYTGMNDGVMAALERGLTDLIIVGDSRLVIQQSMGAMAGKKEALQLELARHKKLTDQLSSVRYLHLLRHYNAAADSLATEALEIHFEDEANKNSAGISQNTGLHDKDANQPNSRAEGLQFESPRAPKRVRRVEDQAEVEVSEGRIPDATDIEAERRKHIPKVQVEELRWADLKALLWGELDSLTHRRAHNASKIADSFVLSEDGLVYYQGQRRRRAELDSADISLRLVVPTTMVDEVLHSCDNSIEGGHQGIVRTFHRVKAEFYWVGLYADVSKHVQTCEDCSTSKSKPQLRGYSPGNGTSEYLFQMVSMDSVIPLPVTRRVNTALLLCQDHFTRFVIAKAMSETGALEVAKAFEECVLRRFGAPSLIRHDQDPRFMSEVFQAFAELMQSRSRATLSYRPQANDQQERSVKTMIQTGRAYVEDPLQADWYDIAEKMVHAINNSRDMTRRETPLYLVDSWDAQSTLKSMTSTIKKDPANSADAAQWRREANHQREIAL</sequence>
<evidence type="ECO:0000256" key="3">
    <source>
        <dbReference type="ARBA" id="ARBA00022722"/>
    </source>
</evidence>
<dbReference type="GO" id="GO:0015074">
    <property type="term" value="P:DNA integration"/>
    <property type="evidence" value="ECO:0007669"/>
    <property type="project" value="InterPro"/>
</dbReference>
<evidence type="ECO:0000256" key="1">
    <source>
        <dbReference type="ARBA" id="ARBA00022679"/>
    </source>
</evidence>
<dbReference type="InterPro" id="IPR041373">
    <property type="entry name" value="RT_RNaseH"/>
</dbReference>
<keyword evidence="2" id="KW-0548">Nucleotidyltransferase</keyword>
<dbReference type="InterPro" id="IPR001584">
    <property type="entry name" value="Integrase_cat-core"/>
</dbReference>
<keyword evidence="4" id="KW-0255">Endonuclease</keyword>
<dbReference type="Pfam" id="PF13456">
    <property type="entry name" value="RVT_3"/>
    <property type="match status" value="1"/>
</dbReference>
<dbReference type="EMBL" id="BSXT01001564">
    <property type="protein sequence ID" value="GMF43589.1"/>
    <property type="molecule type" value="Genomic_DNA"/>
</dbReference>
<dbReference type="SUPFAM" id="SSF56672">
    <property type="entry name" value="DNA/RNA polymerases"/>
    <property type="match status" value="1"/>
</dbReference>
<dbReference type="InterPro" id="IPR012337">
    <property type="entry name" value="RNaseH-like_sf"/>
</dbReference>
<feature type="domain" description="Integrase catalytic" evidence="8">
    <location>
        <begin position="544"/>
        <end position="712"/>
    </location>
</feature>
<dbReference type="InterPro" id="IPR043128">
    <property type="entry name" value="Rev_trsase/Diguanyl_cyclase"/>
</dbReference>
<feature type="region of interest" description="Disordered" evidence="7">
    <location>
        <begin position="347"/>
        <end position="387"/>
    </location>
</feature>
<keyword evidence="10" id="KW-1185">Reference proteome</keyword>
<dbReference type="InterPro" id="IPR050951">
    <property type="entry name" value="Retrovirus_Pol_polyprotein"/>
</dbReference>
<evidence type="ECO:0000256" key="4">
    <source>
        <dbReference type="ARBA" id="ARBA00022759"/>
    </source>
</evidence>
<dbReference type="GO" id="GO:0004523">
    <property type="term" value="F:RNA-DNA hybrid ribonuclease activity"/>
    <property type="evidence" value="ECO:0007669"/>
    <property type="project" value="InterPro"/>
</dbReference>
<keyword evidence="5" id="KW-0378">Hydrolase</keyword>
<dbReference type="InterPro" id="IPR002156">
    <property type="entry name" value="RNaseH_domain"/>
</dbReference>
<dbReference type="InterPro" id="IPR041588">
    <property type="entry name" value="Integrase_H2C2"/>
</dbReference>
<keyword evidence="1" id="KW-0808">Transferase</keyword>
<accession>A0A9W6XR79</accession>
<protein>
    <submittedName>
        <fullName evidence="9">Unnamed protein product</fullName>
    </submittedName>
</protein>
<organism evidence="9 10">
    <name type="scientific">Phytophthora fragariaefolia</name>
    <dbReference type="NCBI Taxonomy" id="1490495"/>
    <lineage>
        <taxon>Eukaryota</taxon>
        <taxon>Sar</taxon>
        <taxon>Stramenopiles</taxon>
        <taxon>Oomycota</taxon>
        <taxon>Peronosporomycetes</taxon>
        <taxon>Peronosporales</taxon>
        <taxon>Peronosporaceae</taxon>
        <taxon>Phytophthora</taxon>
    </lineage>
</organism>
<keyword evidence="6" id="KW-0695">RNA-directed DNA polymerase</keyword>
<evidence type="ECO:0000256" key="6">
    <source>
        <dbReference type="ARBA" id="ARBA00022918"/>
    </source>
</evidence>
<evidence type="ECO:0000256" key="2">
    <source>
        <dbReference type="ARBA" id="ARBA00022695"/>
    </source>
</evidence>
<name>A0A9W6XR79_9STRA</name>
<dbReference type="Gene3D" id="3.30.420.10">
    <property type="entry name" value="Ribonuclease H-like superfamily/Ribonuclease H"/>
    <property type="match status" value="2"/>
</dbReference>
<evidence type="ECO:0000313" key="10">
    <source>
        <dbReference type="Proteomes" id="UP001165121"/>
    </source>
</evidence>
<dbReference type="OrthoDB" id="111961at2759"/>
<dbReference type="SUPFAM" id="SSF53098">
    <property type="entry name" value="Ribonuclease H-like"/>
    <property type="match status" value="2"/>
</dbReference>
<dbReference type="Pfam" id="PF17917">
    <property type="entry name" value="RT_RNaseH"/>
    <property type="match status" value="1"/>
</dbReference>
<gene>
    <name evidence="9" type="ORF">Pfra01_001479000</name>
</gene>
<dbReference type="PANTHER" id="PTHR37984">
    <property type="entry name" value="PROTEIN CBG26694"/>
    <property type="match status" value="1"/>
</dbReference>
<reference evidence="9" key="1">
    <citation type="submission" date="2023-04" db="EMBL/GenBank/DDBJ databases">
        <title>Phytophthora fragariaefolia NBRC 109709.</title>
        <authorList>
            <person name="Ichikawa N."/>
            <person name="Sato H."/>
            <person name="Tonouchi N."/>
        </authorList>
    </citation>
    <scope>NUCLEOTIDE SEQUENCE</scope>
    <source>
        <strain evidence="9">NBRC 109709</strain>
    </source>
</reference>
<dbReference type="PROSITE" id="PS50994">
    <property type="entry name" value="INTEGRASE"/>
    <property type="match status" value="1"/>
</dbReference>
<dbReference type="PANTHER" id="PTHR37984:SF5">
    <property type="entry name" value="PROTEIN NYNRIN-LIKE"/>
    <property type="match status" value="1"/>
</dbReference>
<evidence type="ECO:0000313" key="9">
    <source>
        <dbReference type="EMBL" id="GMF43589.1"/>
    </source>
</evidence>
<evidence type="ECO:0000259" key="8">
    <source>
        <dbReference type="PROSITE" id="PS50994"/>
    </source>
</evidence>
<proteinExistence type="predicted"/>
<dbReference type="InterPro" id="IPR043502">
    <property type="entry name" value="DNA/RNA_pol_sf"/>
</dbReference>
<dbReference type="Gene3D" id="3.30.70.270">
    <property type="match status" value="1"/>
</dbReference>
<dbReference type="AlphaFoldDB" id="A0A9W6XR79"/>
<comment type="caution">
    <text evidence="9">The sequence shown here is derived from an EMBL/GenBank/DDBJ whole genome shotgun (WGS) entry which is preliminary data.</text>
</comment>
<dbReference type="FunFam" id="1.10.340.70:FF:000001">
    <property type="entry name" value="Retrovirus-related Pol polyprotein from transposon gypsy-like Protein"/>
    <property type="match status" value="1"/>
</dbReference>
<dbReference type="GO" id="GO:0003964">
    <property type="term" value="F:RNA-directed DNA polymerase activity"/>
    <property type="evidence" value="ECO:0007669"/>
    <property type="project" value="UniProtKB-KW"/>
</dbReference>
<keyword evidence="3" id="KW-0540">Nuclease</keyword>
<dbReference type="Gene3D" id="1.10.340.70">
    <property type="match status" value="1"/>
</dbReference>
<dbReference type="Proteomes" id="UP001165121">
    <property type="component" value="Unassembled WGS sequence"/>
</dbReference>